<dbReference type="InterPro" id="IPR019223">
    <property type="entry name" value="DUF2147"/>
</dbReference>
<dbReference type="Proteomes" id="UP001354971">
    <property type="component" value="Unassembled WGS sequence"/>
</dbReference>
<evidence type="ECO:0000313" key="4">
    <source>
        <dbReference type="Proteomes" id="UP001354971"/>
    </source>
</evidence>
<dbReference type="PANTHER" id="PTHR36919">
    <property type="entry name" value="BLR1215 PROTEIN"/>
    <property type="match status" value="1"/>
</dbReference>
<dbReference type="EMBL" id="JAZDRP010000001">
    <property type="protein sequence ID" value="MEE2524963.1"/>
    <property type="molecule type" value="Genomic_DNA"/>
</dbReference>
<evidence type="ECO:0000313" key="3">
    <source>
        <dbReference type="EMBL" id="MEE2524963.1"/>
    </source>
</evidence>
<evidence type="ECO:0000256" key="1">
    <source>
        <dbReference type="SAM" id="SignalP"/>
    </source>
</evidence>
<sequence length="139" mass="15041">MQHLLIGLGAALAMPALALADPHDVFGQYAVEDGNSHVVISDCGDGTPCGTVVWIDPASIDDGRTPEEVMARSTGEPVLGMVILEGLERARNDWRRGTIYSPSADRTYGARIRLLDDGRLEVKGCIGPVCQTQHWTRIE</sequence>
<feature type="chain" id="PRO_5046355355" evidence="1">
    <location>
        <begin position="21"/>
        <end position="139"/>
    </location>
</feature>
<accession>A0ABU7LLZ5</accession>
<protein>
    <submittedName>
        <fullName evidence="3">DUF2147 domain-containing protein</fullName>
    </submittedName>
</protein>
<dbReference type="RefSeq" id="WP_330197627.1">
    <property type="nucleotide sequence ID" value="NZ_JAZDRP010000001.1"/>
</dbReference>
<name>A0ABU7LLZ5_9PROT</name>
<reference evidence="3 4" key="1">
    <citation type="submission" date="2024-01" db="EMBL/GenBank/DDBJ databases">
        <title>Hyphobacterium bacterium isolated from marine sediment.</title>
        <authorList>
            <person name="Zhao S."/>
        </authorList>
    </citation>
    <scope>NUCLEOTIDE SEQUENCE [LARGE SCALE GENOMIC DNA]</scope>
    <source>
        <strain evidence="4">HN65</strain>
    </source>
</reference>
<dbReference type="Gene3D" id="2.40.128.520">
    <property type="match status" value="1"/>
</dbReference>
<keyword evidence="4" id="KW-1185">Reference proteome</keyword>
<evidence type="ECO:0000259" key="2">
    <source>
        <dbReference type="Pfam" id="PF09917"/>
    </source>
</evidence>
<dbReference type="Pfam" id="PF09917">
    <property type="entry name" value="DUF2147"/>
    <property type="match status" value="1"/>
</dbReference>
<gene>
    <name evidence="3" type="ORF">V0U79_01180</name>
</gene>
<feature type="signal peptide" evidence="1">
    <location>
        <begin position="1"/>
        <end position="20"/>
    </location>
</feature>
<organism evidence="3 4">
    <name type="scientific">Hyphobacterium lacteum</name>
    <dbReference type="NCBI Taxonomy" id="3116575"/>
    <lineage>
        <taxon>Bacteria</taxon>
        <taxon>Pseudomonadati</taxon>
        <taxon>Pseudomonadota</taxon>
        <taxon>Alphaproteobacteria</taxon>
        <taxon>Maricaulales</taxon>
        <taxon>Maricaulaceae</taxon>
        <taxon>Hyphobacterium</taxon>
    </lineage>
</organism>
<feature type="domain" description="DUF2147" evidence="2">
    <location>
        <begin position="27"/>
        <end position="137"/>
    </location>
</feature>
<proteinExistence type="predicted"/>
<dbReference type="PANTHER" id="PTHR36919:SF2">
    <property type="entry name" value="BLL6627 PROTEIN"/>
    <property type="match status" value="1"/>
</dbReference>
<keyword evidence="1" id="KW-0732">Signal</keyword>
<comment type="caution">
    <text evidence="3">The sequence shown here is derived from an EMBL/GenBank/DDBJ whole genome shotgun (WGS) entry which is preliminary data.</text>
</comment>